<dbReference type="InterPro" id="IPR019719">
    <property type="entry name" value="DUF2599"/>
</dbReference>
<keyword evidence="2" id="KW-1185">Reference proteome</keyword>
<sequence length="272" mass="30797">MGKFLQYLLISSLIFGGSMIGYNNKIFAETNENNVVLSTSEGTQIKIELDNSEEIIDKKVYKVENGVKQELIIQPSRKKTDYRMEFNLENEEYLKIAQDEFGNDTNSANIFNKNGESIAVVLIPISKAENGKEVDVEVSVENKNVLKIEVEPSVQSTFVQIQALSYSYSDYFSSGKWITRDGLISLSLSPKKLVYERHSNPNLHAAIGVDSWNKVVNKHSSSSNWKNTAQMKNQYICHRDYAQGFKTPWNLEPARPLVSYAETVKHACNNPL</sequence>
<dbReference type="RefSeq" id="WP_227092266.1">
    <property type="nucleotide sequence ID" value="NZ_CP150143.1"/>
</dbReference>
<dbReference type="EMBL" id="JBBYAK010000001">
    <property type="protein sequence ID" value="MEL3959192.1"/>
    <property type="molecule type" value="Genomic_DNA"/>
</dbReference>
<evidence type="ECO:0000313" key="1">
    <source>
        <dbReference type="EMBL" id="MEL3959192.1"/>
    </source>
</evidence>
<dbReference type="Pfam" id="PF10783">
    <property type="entry name" value="DUF2599"/>
    <property type="match status" value="1"/>
</dbReference>
<accession>A0ABU9K402</accession>
<name>A0ABU9K402_9BACI</name>
<gene>
    <name evidence="1" type="ORF">NST17_18720</name>
</gene>
<protein>
    <submittedName>
        <fullName evidence="1">DUF2599 domain-containing protein</fullName>
    </submittedName>
</protein>
<dbReference type="Proteomes" id="UP001459714">
    <property type="component" value="Unassembled WGS sequence"/>
</dbReference>
<reference evidence="1 2" key="1">
    <citation type="submission" date="2024-03" db="EMBL/GenBank/DDBJ databases">
        <title>Bacilli Hybrid Assemblies.</title>
        <authorList>
            <person name="Kovac J."/>
        </authorList>
    </citation>
    <scope>NUCLEOTIDE SEQUENCE [LARGE SCALE GENOMIC DNA]</scope>
    <source>
        <strain evidence="1 2">FSL M8-0022</strain>
    </source>
</reference>
<organism evidence="1 2">
    <name type="scientific">Caldifermentibacillus hisashii</name>
    <dbReference type="NCBI Taxonomy" id="996558"/>
    <lineage>
        <taxon>Bacteria</taxon>
        <taxon>Bacillati</taxon>
        <taxon>Bacillota</taxon>
        <taxon>Bacilli</taxon>
        <taxon>Bacillales</taxon>
        <taxon>Bacillaceae</taxon>
        <taxon>Caldifermentibacillus</taxon>
    </lineage>
</organism>
<proteinExistence type="predicted"/>
<comment type="caution">
    <text evidence="1">The sequence shown here is derived from an EMBL/GenBank/DDBJ whole genome shotgun (WGS) entry which is preliminary data.</text>
</comment>
<evidence type="ECO:0000313" key="2">
    <source>
        <dbReference type="Proteomes" id="UP001459714"/>
    </source>
</evidence>